<comment type="caution">
    <text evidence="2">The sequence shown here is derived from an EMBL/GenBank/DDBJ whole genome shotgun (WGS) entry which is preliminary data.</text>
</comment>
<feature type="region of interest" description="Disordered" evidence="1">
    <location>
        <begin position="153"/>
        <end position="211"/>
    </location>
</feature>
<proteinExistence type="predicted"/>
<protein>
    <recommendedName>
        <fullName evidence="4">Transposase</fullName>
    </recommendedName>
</protein>
<dbReference type="RefSeq" id="WP_398280875.1">
    <property type="nucleotide sequence ID" value="NZ_JBITLV010000004.1"/>
</dbReference>
<evidence type="ECO:0000313" key="3">
    <source>
        <dbReference type="Proteomes" id="UP001612915"/>
    </source>
</evidence>
<feature type="compositionally biased region" description="Basic and acidic residues" evidence="1">
    <location>
        <begin position="198"/>
        <end position="211"/>
    </location>
</feature>
<organism evidence="2 3">
    <name type="scientific">Spongisporangium articulatum</name>
    <dbReference type="NCBI Taxonomy" id="3362603"/>
    <lineage>
        <taxon>Bacteria</taxon>
        <taxon>Bacillati</taxon>
        <taxon>Actinomycetota</taxon>
        <taxon>Actinomycetes</taxon>
        <taxon>Kineosporiales</taxon>
        <taxon>Kineosporiaceae</taxon>
        <taxon>Spongisporangium</taxon>
    </lineage>
</organism>
<accession>A0ABW8AQ37</accession>
<keyword evidence="3" id="KW-1185">Reference proteome</keyword>
<sequence>MDLAEAVRELYAGGQADFVARRDALAKAAKADGDAALAATVKKLRKPSAGAWLANMLARHRQSDLEELLALGAAMRAAQEELDGARLRTLSGERSAVVASVLGVARSLADQLDQPAGDAALGELDQTLRAALTDPATAAAAVSGQLLRGLTSDGLGPPDLTGAVADPDSVPEAPVVPPRRFKAVPDEPGARPAPAPKPKADTAARDARRAAAAEKVRAAGALVESLDSDLAGARAELADVTQRYEELAAELAQLRDRAAQTEHALVRAKRDLRAAERDERLTR</sequence>
<name>A0ABW8AQ37_9ACTN</name>
<dbReference type="EMBL" id="JBITLV010000004">
    <property type="protein sequence ID" value="MFI7588037.1"/>
    <property type="molecule type" value="Genomic_DNA"/>
</dbReference>
<evidence type="ECO:0000313" key="2">
    <source>
        <dbReference type="EMBL" id="MFI7588037.1"/>
    </source>
</evidence>
<dbReference type="Proteomes" id="UP001612915">
    <property type="component" value="Unassembled WGS sequence"/>
</dbReference>
<reference evidence="2 3" key="1">
    <citation type="submission" date="2024-10" db="EMBL/GenBank/DDBJ databases">
        <title>The Natural Products Discovery Center: Release of the First 8490 Sequenced Strains for Exploring Actinobacteria Biosynthetic Diversity.</title>
        <authorList>
            <person name="Kalkreuter E."/>
            <person name="Kautsar S.A."/>
            <person name="Yang D."/>
            <person name="Bader C.D."/>
            <person name="Teijaro C.N."/>
            <person name="Fluegel L."/>
            <person name="Davis C.M."/>
            <person name="Simpson J.R."/>
            <person name="Lauterbach L."/>
            <person name="Steele A.D."/>
            <person name="Gui C."/>
            <person name="Meng S."/>
            <person name="Li G."/>
            <person name="Viehrig K."/>
            <person name="Ye F."/>
            <person name="Su P."/>
            <person name="Kiefer A.F."/>
            <person name="Nichols A."/>
            <person name="Cepeda A.J."/>
            <person name="Yan W."/>
            <person name="Fan B."/>
            <person name="Jiang Y."/>
            <person name="Adhikari A."/>
            <person name="Zheng C.-J."/>
            <person name="Schuster L."/>
            <person name="Cowan T.M."/>
            <person name="Smanski M.J."/>
            <person name="Chevrette M.G."/>
            <person name="De Carvalho L.P.S."/>
            <person name="Shen B."/>
        </authorList>
    </citation>
    <scope>NUCLEOTIDE SEQUENCE [LARGE SCALE GENOMIC DNA]</scope>
    <source>
        <strain evidence="2 3">NPDC049639</strain>
    </source>
</reference>
<gene>
    <name evidence="2" type="ORF">ACIB24_13280</name>
</gene>
<evidence type="ECO:0000256" key="1">
    <source>
        <dbReference type="SAM" id="MobiDB-lite"/>
    </source>
</evidence>
<feature type="region of interest" description="Disordered" evidence="1">
    <location>
        <begin position="261"/>
        <end position="283"/>
    </location>
</feature>
<evidence type="ECO:0008006" key="4">
    <source>
        <dbReference type="Google" id="ProtNLM"/>
    </source>
</evidence>